<gene>
    <name evidence="1" type="ORF">IAA96_08745</name>
</gene>
<reference evidence="1" key="1">
    <citation type="submission" date="2020-10" db="EMBL/GenBank/DDBJ databases">
        <authorList>
            <person name="Gilroy R."/>
        </authorList>
    </citation>
    <scope>NUCLEOTIDE SEQUENCE</scope>
    <source>
        <strain evidence="1">B3-4054</strain>
    </source>
</reference>
<organism evidence="1 2">
    <name type="scientific">Candidatus Avitreponema avistercoris</name>
    <dbReference type="NCBI Taxonomy" id="2840705"/>
    <lineage>
        <taxon>Bacteria</taxon>
        <taxon>Pseudomonadati</taxon>
        <taxon>Spirochaetota</taxon>
        <taxon>Spirochaetia</taxon>
        <taxon>Spirochaetales</taxon>
        <taxon>Candidatus Avitreponema</taxon>
    </lineage>
</organism>
<evidence type="ECO:0000313" key="1">
    <source>
        <dbReference type="EMBL" id="MBO8451174.1"/>
    </source>
</evidence>
<accession>A0A9D9EPC4</accession>
<dbReference type="EMBL" id="JADIMS010000160">
    <property type="protein sequence ID" value="MBO8451174.1"/>
    <property type="molecule type" value="Genomic_DNA"/>
</dbReference>
<comment type="caution">
    <text evidence="1">The sequence shown here is derived from an EMBL/GenBank/DDBJ whole genome shotgun (WGS) entry which is preliminary data.</text>
</comment>
<name>A0A9D9EPC4_9SPIR</name>
<evidence type="ECO:0000313" key="2">
    <source>
        <dbReference type="Proteomes" id="UP000823616"/>
    </source>
</evidence>
<dbReference type="Proteomes" id="UP000823616">
    <property type="component" value="Unassembled WGS sequence"/>
</dbReference>
<dbReference type="Pfam" id="PF10719">
    <property type="entry name" value="ComFB"/>
    <property type="match status" value="1"/>
</dbReference>
<reference evidence="1" key="2">
    <citation type="journal article" date="2021" name="PeerJ">
        <title>Extensive microbial diversity within the chicken gut microbiome revealed by metagenomics and culture.</title>
        <authorList>
            <person name="Gilroy R."/>
            <person name="Ravi A."/>
            <person name="Getino M."/>
            <person name="Pursley I."/>
            <person name="Horton D.L."/>
            <person name="Alikhan N.F."/>
            <person name="Baker D."/>
            <person name="Gharbi K."/>
            <person name="Hall N."/>
            <person name="Watson M."/>
            <person name="Adriaenssens E.M."/>
            <person name="Foster-Nyarko E."/>
            <person name="Jarju S."/>
            <person name="Secka A."/>
            <person name="Antonio M."/>
            <person name="Oren A."/>
            <person name="Chaudhuri R.R."/>
            <person name="La Ragione R."/>
            <person name="Hildebrand F."/>
            <person name="Pallen M.J."/>
        </authorList>
    </citation>
    <scope>NUCLEOTIDE SEQUENCE</scope>
    <source>
        <strain evidence="1">B3-4054</strain>
    </source>
</reference>
<proteinExistence type="predicted"/>
<protein>
    <submittedName>
        <fullName evidence="1">Late competence development ComFB family protein</fullName>
    </submittedName>
</protein>
<dbReference type="InterPro" id="IPR019657">
    <property type="entry name" value="ComFB"/>
</dbReference>
<dbReference type="AlphaFoldDB" id="A0A9D9EPC4"/>
<sequence>MSHEVHNMMEELVEAETEKLFDSPDIRNEPWFSCGCPQCRGDVICYVLNRLQPKYIRSGRGISHHTNNGRAGKFQTDADITALVLEGIQKVSLRKRPHSHGTEEDARDTDTAAPVFYFPAITGRVLNGLSFEPEAEIPVGLYLDGKLCTPLSAAWENPCYTNARTAGHFAFSVQPLPASAAGERRVFEFEIRIQAEGKEPLHHFLKVGAVGGNGAQDAYHAVHTIVLPDLFLFPAQDPFDAMQ</sequence>